<dbReference type="PANTHER" id="PTHR33908:SF3">
    <property type="entry name" value="UNDECAPRENYL PHOSPHATE-ALPHA-4-AMINO-4-DEOXY-L-ARABINOSE ARABINOSYL TRANSFERASE"/>
    <property type="match status" value="1"/>
</dbReference>
<dbReference type="GO" id="GO:0016763">
    <property type="term" value="F:pentosyltransferase activity"/>
    <property type="evidence" value="ECO:0007669"/>
    <property type="project" value="TreeGrafter"/>
</dbReference>
<evidence type="ECO:0000313" key="10">
    <source>
        <dbReference type="EMBL" id="MCW3804890.1"/>
    </source>
</evidence>
<protein>
    <submittedName>
        <fullName evidence="10">Glycosyltransferase family 39 protein</fullName>
    </submittedName>
</protein>
<feature type="transmembrane region" description="Helical" evidence="8">
    <location>
        <begin position="320"/>
        <end position="338"/>
    </location>
</feature>
<organism evidence="10 11">
    <name type="scientific">Plebeiibacterium marinum</name>
    <dbReference type="NCBI Taxonomy" id="2992111"/>
    <lineage>
        <taxon>Bacteria</taxon>
        <taxon>Pseudomonadati</taxon>
        <taxon>Bacteroidota</taxon>
        <taxon>Bacteroidia</taxon>
        <taxon>Marinilabiliales</taxon>
        <taxon>Marinilabiliaceae</taxon>
        <taxon>Plebeiibacterium</taxon>
    </lineage>
</organism>
<keyword evidence="4" id="KW-0808">Transferase</keyword>
<evidence type="ECO:0000256" key="5">
    <source>
        <dbReference type="ARBA" id="ARBA00022692"/>
    </source>
</evidence>
<dbReference type="EMBL" id="JAPDPI010000006">
    <property type="protein sequence ID" value="MCW3804890.1"/>
    <property type="molecule type" value="Genomic_DNA"/>
</dbReference>
<dbReference type="InterPro" id="IPR003342">
    <property type="entry name" value="ArnT-like_N"/>
</dbReference>
<feature type="transmembrane region" description="Helical" evidence="8">
    <location>
        <begin position="296"/>
        <end position="314"/>
    </location>
</feature>
<dbReference type="GO" id="GO:0000030">
    <property type="term" value="F:mannosyltransferase activity"/>
    <property type="evidence" value="ECO:0007669"/>
    <property type="project" value="InterPro"/>
</dbReference>
<feature type="transmembrane region" description="Helical" evidence="8">
    <location>
        <begin position="264"/>
        <end position="284"/>
    </location>
</feature>
<evidence type="ECO:0000256" key="1">
    <source>
        <dbReference type="ARBA" id="ARBA00004651"/>
    </source>
</evidence>
<evidence type="ECO:0000256" key="2">
    <source>
        <dbReference type="ARBA" id="ARBA00022475"/>
    </source>
</evidence>
<keyword evidence="6 8" id="KW-1133">Transmembrane helix</keyword>
<accession>A0AAE3SIN6</accession>
<feature type="transmembrane region" description="Helical" evidence="8">
    <location>
        <begin position="161"/>
        <end position="194"/>
    </location>
</feature>
<keyword evidence="3" id="KW-0328">Glycosyltransferase</keyword>
<sequence length="464" mass="53517">MINDKKFYRNSLIGILLLRLLLNAILPLMDKTEARYGEIARLMYETNNWITPQIDYGVPFWAKPPLNTWLSALSMKLFGVNEFAVRFPAFILCVLIVLIIGKAVKDKGMSLLVSAFVMFTLPQFMLHAGVVSTDTSLLLAITLVMIGFWKQIISEKTNVWGYLMFAGVGLGLLAKGPIVLILTVPPIFVWVLWFKEWKNLFSRIPWVLGLPLAALIAVPWYILAEKHSEGFIDYFIVGEHFKRFFDSSWTGDKYGFPKQQPLGIVWLFLLGMAFPWVQIVISKLWINRKVAIKDRWVFFLTGWLLFTPLFFTVSKSLIHTYVLPVMPPIALLVVHYWNEIRRKKTNIIISLIVPVLASLALVLGMVNNNLEQFSNTDKYIIESQGELDRPLYYLGKKSYSSQFYSNGKVQNITYDELRDKMTLKDSFYVIIKDKTLKRNPEYELCGLKELDASRKNRIYSFSVD</sequence>
<dbReference type="Proteomes" id="UP001207408">
    <property type="component" value="Unassembled WGS sequence"/>
</dbReference>
<dbReference type="GO" id="GO:0010041">
    <property type="term" value="P:response to iron(III) ion"/>
    <property type="evidence" value="ECO:0007669"/>
    <property type="project" value="TreeGrafter"/>
</dbReference>
<keyword evidence="5 8" id="KW-0812">Transmembrane</keyword>
<evidence type="ECO:0000256" key="4">
    <source>
        <dbReference type="ARBA" id="ARBA00022679"/>
    </source>
</evidence>
<evidence type="ECO:0000256" key="3">
    <source>
        <dbReference type="ARBA" id="ARBA00022676"/>
    </source>
</evidence>
<comment type="caution">
    <text evidence="10">The sequence shown here is derived from an EMBL/GenBank/DDBJ whole genome shotgun (WGS) entry which is preliminary data.</text>
</comment>
<feature type="transmembrane region" description="Helical" evidence="8">
    <location>
        <begin position="206"/>
        <end position="223"/>
    </location>
</feature>
<dbReference type="RefSeq" id="WP_301198112.1">
    <property type="nucleotide sequence ID" value="NZ_JAPDPI010000006.1"/>
</dbReference>
<comment type="subcellular location">
    <subcellularLocation>
        <location evidence="1">Cell membrane</location>
        <topology evidence="1">Multi-pass membrane protein</topology>
    </subcellularLocation>
</comment>
<reference evidence="10" key="1">
    <citation type="submission" date="2022-10" db="EMBL/GenBank/DDBJ databases">
        <authorList>
            <person name="Yu W.X."/>
        </authorList>
    </citation>
    <scope>NUCLEOTIDE SEQUENCE</scope>
    <source>
        <strain evidence="10">D04</strain>
    </source>
</reference>
<proteinExistence type="predicted"/>
<dbReference type="Pfam" id="PF02366">
    <property type="entry name" value="PMT"/>
    <property type="match status" value="1"/>
</dbReference>
<evidence type="ECO:0000313" key="11">
    <source>
        <dbReference type="Proteomes" id="UP001207408"/>
    </source>
</evidence>
<feature type="transmembrane region" description="Helical" evidence="8">
    <location>
        <begin position="83"/>
        <end position="104"/>
    </location>
</feature>
<dbReference type="PANTHER" id="PTHR33908">
    <property type="entry name" value="MANNOSYLTRANSFERASE YKCB-RELATED"/>
    <property type="match status" value="1"/>
</dbReference>
<feature type="transmembrane region" description="Helical" evidence="8">
    <location>
        <begin position="345"/>
        <end position="366"/>
    </location>
</feature>
<evidence type="ECO:0000256" key="7">
    <source>
        <dbReference type="ARBA" id="ARBA00023136"/>
    </source>
</evidence>
<dbReference type="GO" id="GO:0009103">
    <property type="term" value="P:lipopolysaccharide biosynthetic process"/>
    <property type="evidence" value="ECO:0007669"/>
    <property type="project" value="UniProtKB-ARBA"/>
</dbReference>
<evidence type="ECO:0000256" key="6">
    <source>
        <dbReference type="ARBA" id="ARBA00022989"/>
    </source>
</evidence>
<gene>
    <name evidence="10" type="ORF">OM074_04580</name>
</gene>
<keyword evidence="2" id="KW-1003">Cell membrane</keyword>
<feature type="domain" description="ArnT-like N-terminal" evidence="9">
    <location>
        <begin position="30"/>
        <end position="231"/>
    </location>
</feature>
<evidence type="ECO:0000259" key="9">
    <source>
        <dbReference type="Pfam" id="PF02366"/>
    </source>
</evidence>
<name>A0AAE3SIN6_9BACT</name>
<feature type="transmembrane region" description="Helical" evidence="8">
    <location>
        <begin position="12"/>
        <end position="29"/>
    </location>
</feature>
<keyword evidence="11" id="KW-1185">Reference proteome</keyword>
<dbReference type="GO" id="GO:0006493">
    <property type="term" value="P:protein O-linked glycosylation"/>
    <property type="evidence" value="ECO:0007669"/>
    <property type="project" value="InterPro"/>
</dbReference>
<evidence type="ECO:0000256" key="8">
    <source>
        <dbReference type="SAM" id="Phobius"/>
    </source>
</evidence>
<dbReference type="InterPro" id="IPR050297">
    <property type="entry name" value="LipidA_mod_glycosyltrf_83"/>
</dbReference>
<keyword evidence="7 8" id="KW-0472">Membrane</keyword>
<dbReference type="GO" id="GO:0005886">
    <property type="term" value="C:plasma membrane"/>
    <property type="evidence" value="ECO:0007669"/>
    <property type="project" value="UniProtKB-SubCell"/>
</dbReference>
<dbReference type="AlphaFoldDB" id="A0AAE3SIN6"/>